<evidence type="ECO:0000313" key="4">
    <source>
        <dbReference type="Proteomes" id="UP000029443"/>
    </source>
</evidence>
<evidence type="ECO:0008006" key="5">
    <source>
        <dbReference type="Google" id="ProtNLM"/>
    </source>
</evidence>
<evidence type="ECO:0000313" key="3">
    <source>
        <dbReference type="EMBL" id="KGD61241.1"/>
    </source>
</evidence>
<proteinExistence type="predicted"/>
<feature type="region of interest" description="Disordered" evidence="1">
    <location>
        <begin position="32"/>
        <end position="54"/>
    </location>
</feature>
<feature type="chain" id="PRO_5045598921" description="Lipoprotein" evidence="2">
    <location>
        <begin position="29"/>
        <end position="221"/>
    </location>
</feature>
<sequence>MMTKMNVKVCYLLPLILLLGLVSCGTQPDLEQPPTALKLPTLSTESSEEQRRPVTPTAQAVDLSHFQVPQHLAGLKLDGEIRTQRGRTLHYRSEDKKEQLSLTLSGLPTGWDNMPSERAVASYYSEARQRRVNEALQDSANALTILSETLLDLEGQPSAQAQMRWVERGRPIQNQSLLVTLIDGFYIRINNASYQQSSRWLLQQGKRALAEFKAAQKTVGS</sequence>
<organism evidence="3 4">
    <name type="scientific">Alcanivorax jadensis T9</name>
    <dbReference type="NCBI Taxonomy" id="1177181"/>
    <lineage>
        <taxon>Bacteria</taxon>
        <taxon>Pseudomonadati</taxon>
        <taxon>Pseudomonadota</taxon>
        <taxon>Gammaproteobacteria</taxon>
        <taxon>Oceanospirillales</taxon>
        <taxon>Alcanivoracaceae</taxon>
        <taxon>Alcanivorax</taxon>
    </lineage>
</organism>
<dbReference type="EMBL" id="ARXU01000005">
    <property type="protein sequence ID" value="KGD61241.1"/>
    <property type="molecule type" value="Genomic_DNA"/>
</dbReference>
<keyword evidence="2" id="KW-0732">Signal</keyword>
<name>A0ABR4WCU2_9GAMM</name>
<reference evidence="3 4" key="1">
    <citation type="submission" date="2012-09" db="EMBL/GenBank/DDBJ databases">
        <title>Genome Sequence of alkane-degrading Bacterium Alcanivorax jadensis T9.</title>
        <authorList>
            <person name="Lai Q."/>
            <person name="Shao Z."/>
        </authorList>
    </citation>
    <scope>NUCLEOTIDE SEQUENCE [LARGE SCALE GENOMIC DNA]</scope>
    <source>
        <strain evidence="3 4">T9</strain>
    </source>
</reference>
<gene>
    <name evidence="3" type="ORF">T9A_01690</name>
</gene>
<protein>
    <recommendedName>
        <fullName evidence="5">Lipoprotein</fullName>
    </recommendedName>
</protein>
<feature type="signal peptide" evidence="2">
    <location>
        <begin position="1"/>
        <end position="28"/>
    </location>
</feature>
<keyword evidence="4" id="KW-1185">Reference proteome</keyword>
<comment type="caution">
    <text evidence="3">The sequence shown here is derived from an EMBL/GenBank/DDBJ whole genome shotgun (WGS) entry which is preliminary data.</text>
</comment>
<evidence type="ECO:0000256" key="2">
    <source>
        <dbReference type="SAM" id="SignalP"/>
    </source>
</evidence>
<accession>A0ABR4WCU2</accession>
<dbReference type="PROSITE" id="PS51257">
    <property type="entry name" value="PROKAR_LIPOPROTEIN"/>
    <property type="match status" value="1"/>
</dbReference>
<dbReference type="Proteomes" id="UP000029443">
    <property type="component" value="Unassembled WGS sequence"/>
</dbReference>
<evidence type="ECO:0000256" key="1">
    <source>
        <dbReference type="SAM" id="MobiDB-lite"/>
    </source>
</evidence>